<protein>
    <submittedName>
        <fullName evidence="1">Uncharacterized protein</fullName>
    </submittedName>
</protein>
<keyword evidence="2" id="KW-1185">Reference proteome</keyword>
<dbReference type="Proteomes" id="UP000821865">
    <property type="component" value="Chromosome 11"/>
</dbReference>
<accession>A0ACB8DI76</accession>
<comment type="caution">
    <text evidence="1">The sequence shown here is derived from an EMBL/GenBank/DDBJ whole genome shotgun (WGS) entry which is preliminary data.</text>
</comment>
<name>A0ACB8DI76_DERSI</name>
<dbReference type="EMBL" id="CM023480">
    <property type="protein sequence ID" value="KAH7970268.1"/>
    <property type="molecule type" value="Genomic_DNA"/>
</dbReference>
<sequence>MLRRTGEEATFLMDADRAGCATRFEVTSAEEERGVDGGARKEFKMRASLKLSSADNNSSSSKVGRESFLPLRNCAARTNPGAREKTLLTGLLAAKAKRLENQTRFVTEKIGDVIQIENCPQGELMATLRELGYDPDPLVMWEKESLALIRRGQDEPQDEDDETAEETDSGLDDFSLYNYLLEMPLWSLTRERRDALFEVRDEAKAQLAALRRMSFENTNVEDLDSLFANLLESDDSEEPNDASKGHPIEGSPKSTEAKPSTSTSSALPNLGARNGFRKAATGGGKRPRSRRTATAAQNKPAARRLKLAKRVHCWFSYDPYQHAQSPWCSNGDRPTAASSLQDDQVPSTSTAPKRERAADAKKGFNTPDRVKNAPGGPRAPKKAASKTSSASNKMRTASDLDASAPARSAPPPRAAASSAFTVDYDLDTDSDY</sequence>
<evidence type="ECO:0000313" key="2">
    <source>
        <dbReference type="Proteomes" id="UP000821865"/>
    </source>
</evidence>
<organism evidence="1 2">
    <name type="scientific">Dermacentor silvarum</name>
    <name type="common">Tick</name>
    <dbReference type="NCBI Taxonomy" id="543639"/>
    <lineage>
        <taxon>Eukaryota</taxon>
        <taxon>Metazoa</taxon>
        <taxon>Ecdysozoa</taxon>
        <taxon>Arthropoda</taxon>
        <taxon>Chelicerata</taxon>
        <taxon>Arachnida</taxon>
        <taxon>Acari</taxon>
        <taxon>Parasitiformes</taxon>
        <taxon>Ixodida</taxon>
        <taxon>Ixodoidea</taxon>
        <taxon>Ixodidae</taxon>
        <taxon>Rhipicephalinae</taxon>
        <taxon>Dermacentor</taxon>
    </lineage>
</organism>
<gene>
    <name evidence="1" type="ORF">HPB49_002211</name>
</gene>
<reference evidence="1" key="1">
    <citation type="submission" date="2020-05" db="EMBL/GenBank/DDBJ databases">
        <title>Large-scale comparative analyses of tick genomes elucidate their genetic diversity and vector capacities.</title>
        <authorList>
            <person name="Jia N."/>
            <person name="Wang J."/>
            <person name="Shi W."/>
            <person name="Du L."/>
            <person name="Sun Y."/>
            <person name="Zhan W."/>
            <person name="Jiang J."/>
            <person name="Wang Q."/>
            <person name="Zhang B."/>
            <person name="Ji P."/>
            <person name="Sakyi L.B."/>
            <person name="Cui X."/>
            <person name="Yuan T."/>
            <person name="Jiang B."/>
            <person name="Yang W."/>
            <person name="Lam T.T.-Y."/>
            <person name="Chang Q."/>
            <person name="Ding S."/>
            <person name="Wang X."/>
            <person name="Zhu J."/>
            <person name="Ruan X."/>
            <person name="Zhao L."/>
            <person name="Wei J."/>
            <person name="Que T."/>
            <person name="Du C."/>
            <person name="Cheng J."/>
            <person name="Dai P."/>
            <person name="Han X."/>
            <person name="Huang E."/>
            <person name="Gao Y."/>
            <person name="Liu J."/>
            <person name="Shao H."/>
            <person name="Ye R."/>
            <person name="Li L."/>
            <person name="Wei W."/>
            <person name="Wang X."/>
            <person name="Wang C."/>
            <person name="Yang T."/>
            <person name="Huo Q."/>
            <person name="Li W."/>
            <person name="Guo W."/>
            <person name="Chen H."/>
            <person name="Zhou L."/>
            <person name="Ni X."/>
            <person name="Tian J."/>
            <person name="Zhou Y."/>
            <person name="Sheng Y."/>
            <person name="Liu T."/>
            <person name="Pan Y."/>
            <person name="Xia L."/>
            <person name="Li J."/>
            <person name="Zhao F."/>
            <person name="Cao W."/>
        </authorList>
    </citation>
    <scope>NUCLEOTIDE SEQUENCE</scope>
    <source>
        <strain evidence="1">Dsil-2018</strain>
    </source>
</reference>
<proteinExistence type="predicted"/>
<evidence type="ECO:0000313" key="1">
    <source>
        <dbReference type="EMBL" id="KAH7970268.1"/>
    </source>
</evidence>